<gene>
    <name evidence="1" type="ORF">F7R91_05745</name>
</gene>
<evidence type="ECO:0000313" key="1">
    <source>
        <dbReference type="EMBL" id="KAB1149260.1"/>
    </source>
</evidence>
<name>A0A6H9V7R0_9ACTN</name>
<dbReference type="EMBL" id="VZRB01000003">
    <property type="protein sequence ID" value="KAB1149260.1"/>
    <property type="molecule type" value="Genomic_DNA"/>
</dbReference>
<protein>
    <submittedName>
        <fullName evidence="1">Uncharacterized protein</fullName>
    </submittedName>
</protein>
<keyword evidence="2" id="KW-1185">Reference proteome</keyword>
<reference evidence="1 2" key="1">
    <citation type="submission" date="2019-09" db="EMBL/GenBank/DDBJ databases">
        <title>Screening of Novel Bioactive Compounds from Soil-Associated.</title>
        <authorList>
            <person name="Zhao S."/>
        </authorList>
    </citation>
    <scope>NUCLEOTIDE SEQUENCE [LARGE SCALE GENOMIC DNA]</scope>
    <source>
        <strain evidence="1 2">HIT-DPA4</strain>
    </source>
</reference>
<evidence type="ECO:0000313" key="2">
    <source>
        <dbReference type="Proteomes" id="UP000442707"/>
    </source>
</evidence>
<accession>A0A6H9V7R0</accession>
<dbReference type="RefSeq" id="WP_150945147.1">
    <property type="nucleotide sequence ID" value="NZ_VZRB01000003.1"/>
</dbReference>
<organism evidence="1 2">
    <name type="scientific">Streptomyces luteolifulvus</name>
    <dbReference type="NCBI Taxonomy" id="2615112"/>
    <lineage>
        <taxon>Bacteria</taxon>
        <taxon>Bacillati</taxon>
        <taxon>Actinomycetota</taxon>
        <taxon>Actinomycetes</taxon>
        <taxon>Kitasatosporales</taxon>
        <taxon>Streptomycetaceae</taxon>
        <taxon>Streptomyces</taxon>
    </lineage>
</organism>
<proteinExistence type="predicted"/>
<comment type="caution">
    <text evidence="1">The sequence shown here is derived from an EMBL/GenBank/DDBJ whole genome shotgun (WGS) entry which is preliminary data.</text>
</comment>
<dbReference type="AlphaFoldDB" id="A0A6H9V7R0"/>
<dbReference type="Proteomes" id="UP000442707">
    <property type="component" value="Unassembled WGS sequence"/>
</dbReference>
<sequence length="154" mass="16973">MSLTRVVLATGRSLDLTELQLSATYGGMLEGYPCKPINDIRIKGLLRACERAFPTAPVHLVPPPREHPDQFAGGFGPVEVLPPVACVGTFHSTPLDPAHDPVLYRSSLTVVWFQPAPQVPSDCDAENDLREIAWEELARDHELQKGPPGWRNPF</sequence>